<evidence type="ECO:0000313" key="19">
    <source>
        <dbReference type="Proteomes" id="UP000230646"/>
    </source>
</evidence>
<proteinExistence type="inferred from homology"/>
<evidence type="ECO:0000256" key="4">
    <source>
        <dbReference type="ARBA" id="ARBA00015492"/>
    </source>
</evidence>
<dbReference type="Proteomes" id="UP000228560">
    <property type="component" value="Unassembled WGS sequence"/>
</dbReference>
<dbReference type="InterPro" id="IPR006070">
    <property type="entry name" value="Sua5-like_dom"/>
</dbReference>
<dbReference type="InterPro" id="IPR038385">
    <property type="entry name" value="Sua5/YwlC_C"/>
</dbReference>
<feature type="binding site" evidence="14">
    <location>
        <position position="143"/>
    </location>
    <ligand>
        <name>L-threonine</name>
        <dbReference type="ChEBI" id="CHEBI:57926"/>
    </ligand>
</feature>
<evidence type="ECO:0000313" key="18">
    <source>
        <dbReference type="Proteomes" id="UP000228560"/>
    </source>
</evidence>
<name>A0A2M7PM18_9BACT</name>
<dbReference type="Pfam" id="PF03481">
    <property type="entry name" value="Sua5_C"/>
    <property type="match status" value="1"/>
</dbReference>
<evidence type="ECO:0000256" key="12">
    <source>
        <dbReference type="ARBA" id="ARBA00048366"/>
    </source>
</evidence>
<feature type="binding site" evidence="14">
    <location>
        <position position="69"/>
    </location>
    <ligand>
        <name>L-threonine</name>
        <dbReference type="ChEBI" id="CHEBI:57926"/>
    </ligand>
</feature>
<dbReference type="PROSITE" id="PS51163">
    <property type="entry name" value="YRDC"/>
    <property type="match status" value="1"/>
</dbReference>
<dbReference type="Proteomes" id="UP000230646">
    <property type="component" value="Unassembled WGS sequence"/>
</dbReference>
<dbReference type="GO" id="GO:0008033">
    <property type="term" value="P:tRNA processing"/>
    <property type="evidence" value="ECO:0007669"/>
    <property type="project" value="UniProtKB-KW"/>
</dbReference>
<dbReference type="InterPro" id="IPR010923">
    <property type="entry name" value="T(6)A37_SUA5"/>
</dbReference>
<dbReference type="PANTHER" id="PTHR17490">
    <property type="entry name" value="SUA5"/>
    <property type="match status" value="1"/>
</dbReference>
<feature type="binding site" evidence="14">
    <location>
        <position position="197"/>
    </location>
    <ligand>
        <name>ATP</name>
        <dbReference type="ChEBI" id="CHEBI:30616"/>
    </ligand>
</feature>
<feature type="domain" description="YrdC-like" evidence="15">
    <location>
        <begin position="15"/>
        <end position="201"/>
    </location>
</feature>
<dbReference type="EC" id="2.7.7.87" evidence="3 13"/>
<feature type="binding site" evidence="14">
    <location>
        <position position="119"/>
    </location>
    <ligand>
        <name>ATP</name>
        <dbReference type="ChEBI" id="CHEBI:30616"/>
    </ligand>
</feature>
<evidence type="ECO:0000256" key="7">
    <source>
        <dbReference type="ARBA" id="ARBA00022694"/>
    </source>
</evidence>
<accession>A0A2M8CGI3</accession>
<dbReference type="InterPro" id="IPR005145">
    <property type="entry name" value="Sua5_C"/>
</dbReference>
<keyword evidence="6 13" id="KW-0808">Transferase</keyword>
<dbReference type="AlphaFoldDB" id="A0A2M7PM18"/>
<feature type="binding site" evidence="14">
    <location>
        <position position="37"/>
    </location>
    <ligand>
        <name>L-threonine</name>
        <dbReference type="ChEBI" id="CHEBI:57926"/>
    </ligand>
</feature>
<comment type="similarity">
    <text evidence="2 13">Belongs to the SUA5 family.</text>
</comment>
<evidence type="ECO:0000256" key="2">
    <source>
        <dbReference type="ARBA" id="ARBA00007663"/>
    </source>
</evidence>
<dbReference type="PANTHER" id="PTHR17490:SF16">
    <property type="entry name" value="THREONYLCARBAMOYL-AMP SYNTHASE"/>
    <property type="match status" value="1"/>
</dbReference>
<evidence type="ECO:0000256" key="6">
    <source>
        <dbReference type="ARBA" id="ARBA00022679"/>
    </source>
</evidence>
<dbReference type="GO" id="GO:0006450">
    <property type="term" value="P:regulation of translational fidelity"/>
    <property type="evidence" value="ECO:0007669"/>
    <property type="project" value="TreeGrafter"/>
</dbReference>
<evidence type="ECO:0000256" key="9">
    <source>
        <dbReference type="ARBA" id="ARBA00022741"/>
    </source>
</evidence>
<dbReference type="NCBIfam" id="TIGR00057">
    <property type="entry name" value="L-threonylcarbamoyladenylate synthase"/>
    <property type="match status" value="1"/>
</dbReference>
<keyword evidence="9 13" id="KW-0547">Nucleotide-binding</keyword>
<evidence type="ECO:0000256" key="13">
    <source>
        <dbReference type="PIRNR" id="PIRNR004930"/>
    </source>
</evidence>
<keyword evidence="7 13" id="KW-0819">tRNA processing</keyword>
<evidence type="ECO:0000256" key="11">
    <source>
        <dbReference type="ARBA" id="ARBA00029774"/>
    </source>
</evidence>
<comment type="function">
    <text evidence="13">Required for the formation of a threonylcarbamoyl group on adenosine at position 37 (t(6)A37) in tRNAs that read codons beginning with adenine.</text>
</comment>
<organism evidence="16 19">
    <name type="scientific">Candidatus Infernicultor aquiphilus</name>
    <dbReference type="NCBI Taxonomy" id="1805029"/>
    <lineage>
        <taxon>Bacteria</taxon>
        <taxon>Pseudomonadati</taxon>
        <taxon>Atribacterota</taxon>
        <taxon>Candidatus Phoenicimicrobiia</taxon>
        <taxon>Candidatus Pheonicimicrobiales</taxon>
        <taxon>Candidatus Phoenicimicrobiaceae</taxon>
        <taxon>Candidatus Infernicultor</taxon>
    </lineage>
</organism>
<dbReference type="GO" id="GO:0005524">
    <property type="term" value="F:ATP binding"/>
    <property type="evidence" value="ECO:0007669"/>
    <property type="project" value="UniProtKB-UniRule"/>
</dbReference>
<sequence>MKTIILKINSQRIDLAKIKIAAEEIKRGNLVAFPTETVYGLGADALNEKAVAKIFKAKERPFNDPLIVHIADLKELYRLSKQVPPVALELAKMFWPGPLTLVLKKSELVSNIITADLDTVAIRMPDDNIALSLIREAKTPIVAPSANLFGRTSPTTAQHVAEDLNDKIEMIIDGGKTKVGVESTVLDITVSPAQVLRAGGISVEQLKKVIGEVKIGEELEMGFRSPGRLNSHYSPRAKLILVEEKGETQASKVLQIAFEYKGQGFKVGIMAKEENKDQYNGFKVKVIGKGNELKTCATNLFSILRSFDQEGFEIIIAEGLEEQGLGLAIMERLRKAAVPKYEC</sequence>
<evidence type="ECO:0000313" key="17">
    <source>
        <dbReference type="EMBL" id="PJB58119.1"/>
    </source>
</evidence>
<dbReference type="GO" id="GO:0005737">
    <property type="term" value="C:cytoplasm"/>
    <property type="evidence" value="ECO:0007669"/>
    <property type="project" value="UniProtKB-SubCell"/>
</dbReference>
<dbReference type="EMBL" id="PFTV01000007">
    <property type="protein sequence ID" value="PJB58119.1"/>
    <property type="molecule type" value="Genomic_DNA"/>
</dbReference>
<evidence type="ECO:0000313" key="16">
    <source>
        <dbReference type="EMBL" id="PIY31648.1"/>
    </source>
</evidence>
<dbReference type="GO" id="GO:0061710">
    <property type="term" value="F:L-threonylcarbamoyladenylate synthase"/>
    <property type="evidence" value="ECO:0007669"/>
    <property type="project" value="UniProtKB-EC"/>
</dbReference>
<dbReference type="InterPro" id="IPR050156">
    <property type="entry name" value="TC-AMP_synthase_SUA5"/>
</dbReference>
<feature type="binding site" evidence="14">
    <location>
        <position position="145"/>
    </location>
    <ligand>
        <name>ATP</name>
        <dbReference type="ChEBI" id="CHEBI:30616"/>
    </ligand>
</feature>
<dbReference type="Pfam" id="PF01300">
    <property type="entry name" value="Sua5_yciO_yrdC"/>
    <property type="match status" value="1"/>
</dbReference>
<dbReference type="EMBL" id="PFKO01000314">
    <property type="protein sequence ID" value="PIY31648.1"/>
    <property type="molecule type" value="Genomic_DNA"/>
</dbReference>
<dbReference type="InterPro" id="IPR017945">
    <property type="entry name" value="DHBP_synth_RibB-like_a/b_dom"/>
</dbReference>
<reference evidence="18 19" key="1">
    <citation type="submission" date="2017-09" db="EMBL/GenBank/DDBJ databases">
        <title>Depth-based differentiation of microbial function through sediment-hosted aquifers and enrichment of novel symbionts in the deep terrestrial subsurface.</title>
        <authorList>
            <person name="Probst A.J."/>
            <person name="Ladd B."/>
            <person name="Jarett J.K."/>
            <person name="Geller-Mcgrath D.E."/>
            <person name="Sieber C.M."/>
            <person name="Emerson J.B."/>
            <person name="Anantharaman K."/>
            <person name="Thomas B.C."/>
            <person name="Malmstrom R."/>
            <person name="Stieglmeier M."/>
            <person name="Klingl A."/>
            <person name="Woyke T."/>
            <person name="Ryan C.M."/>
            <person name="Banfield J.F."/>
        </authorList>
    </citation>
    <scope>NUCLEOTIDE SEQUENCE [LARGE SCALE GENOMIC DNA]</scope>
    <source>
        <strain evidence="16">CG_4_10_14_3_um_filter_34_13</strain>
        <strain evidence="17">CG_4_9_14_3_um_filter_33_16</strain>
    </source>
</reference>
<gene>
    <name evidence="17" type="ORF">CO097_00280</name>
    <name evidence="16" type="ORF">COZ07_08540</name>
</gene>
<keyword evidence="5 13" id="KW-0963">Cytoplasm</keyword>
<dbReference type="Gene3D" id="3.90.870.10">
    <property type="entry name" value="DHBP synthase"/>
    <property type="match status" value="1"/>
</dbReference>
<comment type="catalytic activity">
    <reaction evidence="12 13">
        <text>L-threonine + hydrogencarbonate + ATP = L-threonylcarbamoyladenylate + diphosphate + H2O</text>
        <dbReference type="Rhea" id="RHEA:36407"/>
        <dbReference type="ChEBI" id="CHEBI:15377"/>
        <dbReference type="ChEBI" id="CHEBI:17544"/>
        <dbReference type="ChEBI" id="CHEBI:30616"/>
        <dbReference type="ChEBI" id="CHEBI:33019"/>
        <dbReference type="ChEBI" id="CHEBI:57926"/>
        <dbReference type="ChEBI" id="CHEBI:73682"/>
        <dbReference type="EC" id="2.7.7.87"/>
    </reaction>
</comment>
<dbReference type="Gene3D" id="3.40.50.11030">
    <property type="entry name" value="Threonylcarbamoyl-AMP synthase, C-terminal domain"/>
    <property type="match status" value="1"/>
</dbReference>
<evidence type="ECO:0000259" key="15">
    <source>
        <dbReference type="PROSITE" id="PS51163"/>
    </source>
</evidence>
<feature type="binding site" evidence="14">
    <location>
        <position position="183"/>
    </location>
    <ligand>
        <name>L-threonine</name>
        <dbReference type="ChEBI" id="CHEBI:57926"/>
    </ligand>
</feature>
<evidence type="ECO:0000256" key="10">
    <source>
        <dbReference type="ARBA" id="ARBA00022840"/>
    </source>
</evidence>
<feature type="binding site" evidence="14">
    <location>
        <position position="123"/>
    </location>
    <ligand>
        <name>L-threonine</name>
        <dbReference type="ChEBI" id="CHEBI:57926"/>
    </ligand>
</feature>
<evidence type="ECO:0000256" key="8">
    <source>
        <dbReference type="ARBA" id="ARBA00022695"/>
    </source>
</evidence>
<protein>
    <recommendedName>
        <fullName evidence="4 13">Threonylcarbamoyl-AMP synthase</fullName>
        <shortName evidence="13">TC-AMP synthase</shortName>
        <ecNumber evidence="3 13">2.7.7.87</ecNumber>
    </recommendedName>
    <alternativeName>
        <fullName evidence="11 13">L-threonylcarbamoyladenylate synthase</fullName>
    </alternativeName>
</protein>
<dbReference type="GO" id="GO:0000049">
    <property type="term" value="F:tRNA binding"/>
    <property type="evidence" value="ECO:0007669"/>
    <property type="project" value="TreeGrafter"/>
</dbReference>
<dbReference type="RefSeq" id="WP_406608185.1">
    <property type="nucleotide sequence ID" value="NZ_PFKO01000314.1"/>
</dbReference>
<evidence type="ECO:0000256" key="3">
    <source>
        <dbReference type="ARBA" id="ARBA00012584"/>
    </source>
</evidence>
<accession>A0A2M7PM18</accession>
<dbReference type="SUPFAM" id="SSF55821">
    <property type="entry name" value="YrdC/RibB"/>
    <property type="match status" value="1"/>
</dbReference>
<keyword evidence="8 13" id="KW-0548">Nucleotidyltransferase</keyword>
<dbReference type="PIRSF" id="PIRSF004930">
    <property type="entry name" value="Tln_factor_SUA5"/>
    <property type="match status" value="1"/>
</dbReference>
<feature type="binding site" evidence="14">
    <location>
        <position position="60"/>
    </location>
    <ligand>
        <name>ATP</name>
        <dbReference type="ChEBI" id="CHEBI:30616"/>
    </ligand>
</feature>
<comment type="caution">
    <text evidence="16">The sequence shown here is derived from an EMBL/GenBank/DDBJ whole genome shotgun (WGS) entry which is preliminary data.</text>
</comment>
<feature type="binding site" evidence="14">
    <location>
        <position position="233"/>
    </location>
    <ligand>
        <name>ATP</name>
        <dbReference type="ChEBI" id="CHEBI:30616"/>
    </ligand>
</feature>
<evidence type="ECO:0000256" key="14">
    <source>
        <dbReference type="PIRSR" id="PIRSR004930-1"/>
    </source>
</evidence>
<evidence type="ECO:0000256" key="5">
    <source>
        <dbReference type="ARBA" id="ARBA00022490"/>
    </source>
</evidence>
<comment type="subcellular location">
    <subcellularLocation>
        <location evidence="1 13">Cytoplasm</location>
    </subcellularLocation>
</comment>
<evidence type="ECO:0000256" key="1">
    <source>
        <dbReference type="ARBA" id="ARBA00004496"/>
    </source>
</evidence>
<keyword evidence="10 13" id="KW-0067">ATP-binding</keyword>
<dbReference type="GO" id="GO:0003725">
    <property type="term" value="F:double-stranded RNA binding"/>
    <property type="evidence" value="ECO:0007669"/>
    <property type="project" value="UniProtKB-UniRule"/>
</dbReference>
<dbReference type="FunFam" id="3.90.870.10:FF:000009">
    <property type="entry name" value="Threonylcarbamoyl-AMP synthase, putative"/>
    <property type="match status" value="1"/>
</dbReference>
<feature type="binding site" evidence="14">
    <location>
        <position position="153"/>
    </location>
    <ligand>
        <name>ATP</name>
        <dbReference type="ChEBI" id="CHEBI:30616"/>
    </ligand>
</feature>